<dbReference type="EMBL" id="BPLQ01014850">
    <property type="protein sequence ID" value="GIY83713.1"/>
    <property type="molecule type" value="Genomic_DNA"/>
</dbReference>
<evidence type="ECO:0000313" key="1">
    <source>
        <dbReference type="EMBL" id="GIY83713.1"/>
    </source>
</evidence>
<dbReference type="Proteomes" id="UP001054837">
    <property type="component" value="Unassembled WGS sequence"/>
</dbReference>
<protein>
    <submittedName>
        <fullName evidence="1">Uncharacterized protein</fullName>
    </submittedName>
</protein>
<gene>
    <name evidence="1" type="ORF">CDAR_171381</name>
</gene>
<accession>A0AAV4WMZ6</accession>
<organism evidence="1 2">
    <name type="scientific">Caerostris darwini</name>
    <dbReference type="NCBI Taxonomy" id="1538125"/>
    <lineage>
        <taxon>Eukaryota</taxon>
        <taxon>Metazoa</taxon>
        <taxon>Ecdysozoa</taxon>
        <taxon>Arthropoda</taxon>
        <taxon>Chelicerata</taxon>
        <taxon>Arachnida</taxon>
        <taxon>Araneae</taxon>
        <taxon>Araneomorphae</taxon>
        <taxon>Entelegynae</taxon>
        <taxon>Araneoidea</taxon>
        <taxon>Araneidae</taxon>
        <taxon>Caerostris</taxon>
    </lineage>
</organism>
<comment type="caution">
    <text evidence="1">The sequence shown here is derived from an EMBL/GenBank/DDBJ whole genome shotgun (WGS) entry which is preliminary data.</text>
</comment>
<name>A0AAV4WMZ6_9ARAC</name>
<proteinExistence type="predicted"/>
<keyword evidence="2" id="KW-1185">Reference proteome</keyword>
<evidence type="ECO:0000313" key="2">
    <source>
        <dbReference type="Proteomes" id="UP001054837"/>
    </source>
</evidence>
<sequence length="247" mass="28431">MLIPVYEAQFRQLFVNEMFIVGIRCGRAPSFINHALFGAFSKRFDKRQRFLQTDWLSVTLRRQFAPSNGWFLTVTFIRKLSITYPPSLIIFRRKTPSLSRPVLKIGFLLLQDNFDGLDVVTEFLWCVFHLERRVDGFDVVAIRSSANRVKSRPCQNDVRERIVQKCLIIDDGVHLPTTNSSKTPSLTKISGIIWATAIYGWLLMINVHQAIETRLTLAQLATVKLFIRNANMFDSTIISSLYGRTLD</sequence>
<dbReference type="AlphaFoldDB" id="A0AAV4WMZ6"/>
<reference evidence="1 2" key="1">
    <citation type="submission" date="2021-06" db="EMBL/GenBank/DDBJ databases">
        <title>Caerostris darwini draft genome.</title>
        <authorList>
            <person name="Kono N."/>
            <person name="Arakawa K."/>
        </authorList>
    </citation>
    <scope>NUCLEOTIDE SEQUENCE [LARGE SCALE GENOMIC DNA]</scope>
</reference>